<dbReference type="Gramene" id="TraesCAD_scaffold_036355_01G000100.1">
    <property type="protein sequence ID" value="TraesCAD_scaffold_036355_01G000100.1"/>
    <property type="gene ID" value="TraesCAD_scaffold_036355_01G000100"/>
</dbReference>
<dbReference type="Gramene" id="TraesLAC7D03G04416790.1">
    <property type="protein sequence ID" value="TraesLAC7D03G04416790.1.CDS1"/>
    <property type="gene ID" value="TraesLAC7D03G04416790"/>
</dbReference>
<dbReference type="Gramene" id="TraesROB_scaffold_063008_01G000100.1">
    <property type="protein sequence ID" value="TraesROB_scaffold_063008_01G000100.1"/>
    <property type="gene ID" value="TraesROB_scaffold_063008_01G000100"/>
</dbReference>
<accession>A0A3B6TY57</accession>
<dbReference type="PANTHER" id="PTHR10621">
    <property type="entry name" value="UV EXCISION REPAIR PROTEIN RAD23"/>
    <property type="match status" value="1"/>
</dbReference>
<dbReference type="Gramene" id="TraesRN7D0101167600.1">
    <property type="protein sequence ID" value="TraesRN7D0101167600.1"/>
    <property type="gene ID" value="TraesRN7D0101167600"/>
</dbReference>
<evidence type="ECO:0000313" key="2">
    <source>
        <dbReference type="EnsemblPlants" id="TraesCS7D02G479600.1.cds1"/>
    </source>
</evidence>
<dbReference type="Gramene" id="TraesCLE_scaffold_049790_01G000300.1">
    <property type="protein sequence ID" value="TraesCLE_scaffold_049790_01G000300.1"/>
    <property type="gene ID" value="TraesCLE_scaffold_049790_01G000300"/>
</dbReference>
<dbReference type="Gramene" id="TraesARI7D03G04546360.1">
    <property type="protein sequence ID" value="TraesARI7D03G04546360.1.CDS1"/>
    <property type="gene ID" value="TraesARI7D03G04546360"/>
</dbReference>
<dbReference type="GO" id="GO:0005654">
    <property type="term" value="C:nucleoplasm"/>
    <property type="evidence" value="ECO:0000318"/>
    <property type="project" value="GO_Central"/>
</dbReference>
<dbReference type="Gramene" id="TraesWEE_scaffold_040305_01G000100.1">
    <property type="protein sequence ID" value="TraesWEE_scaffold_040305_01G000100.1"/>
    <property type="gene ID" value="TraesWEE_scaffold_040305_01G000100"/>
</dbReference>
<dbReference type="STRING" id="4565.A0A3B6TY57"/>
<organism evidence="2">
    <name type="scientific">Triticum aestivum</name>
    <name type="common">Wheat</name>
    <dbReference type="NCBI Taxonomy" id="4565"/>
    <lineage>
        <taxon>Eukaryota</taxon>
        <taxon>Viridiplantae</taxon>
        <taxon>Streptophyta</taxon>
        <taxon>Embryophyta</taxon>
        <taxon>Tracheophyta</taxon>
        <taxon>Spermatophyta</taxon>
        <taxon>Magnoliopsida</taxon>
        <taxon>Liliopsida</taxon>
        <taxon>Poales</taxon>
        <taxon>Poaceae</taxon>
        <taxon>BOP clade</taxon>
        <taxon>Pooideae</taxon>
        <taxon>Triticodae</taxon>
        <taxon>Triticeae</taxon>
        <taxon>Triticinae</taxon>
        <taxon>Triticum</taxon>
    </lineage>
</organism>
<dbReference type="SMART" id="SM00213">
    <property type="entry name" value="UBQ"/>
    <property type="match status" value="1"/>
</dbReference>
<dbReference type="GO" id="GO:0043130">
    <property type="term" value="F:ubiquitin binding"/>
    <property type="evidence" value="ECO:0000318"/>
    <property type="project" value="GO_Central"/>
</dbReference>
<dbReference type="Gramene" id="TraesLDM7D03G04476660.1">
    <property type="protein sequence ID" value="TraesLDM7D03G04476660.1.CDS1"/>
    <property type="gene ID" value="TraesLDM7D03G04476660"/>
</dbReference>
<feature type="domain" description="Ubiquitin-like" evidence="1">
    <location>
        <begin position="1"/>
        <end position="67"/>
    </location>
</feature>
<dbReference type="SMR" id="A0A3B6TY57"/>
<dbReference type="InterPro" id="IPR000626">
    <property type="entry name" value="Ubiquitin-like_dom"/>
</dbReference>
<sequence length="81" mass="9690">MDVTFEARNGSFTLEVWYFATVKQIKEMIYKRYRHFPVRAQRLVFQGKELEDDRNTEHYGIIQGSRIVCLDLPESLTMYPL</sequence>
<dbReference type="Gramene" id="TraesJUL7D03G04513970.1">
    <property type="protein sequence ID" value="TraesJUL7D03G04513970.1.CDS1"/>
    <property type="gene ID" value="TraesJUL7D03G04513970"/>
</dbReference>
<dbReference type="Gramene" id="TraesJAG7D03G04452450.1">
    <property type="protein sequence ID" value="TraesJAG7D03G04452450.1.CDS1"/>
    <property type="gene ID" value="TraesJAG7D03G04452450"/>
</dbReference>
<dbReference type="SUPFAM" id="SSF54236">
    <property type="entry name" value="Ubiquitin-like"/>
    <property type="match status" value="1"/>
</dbReference>
<dbReference type="PROSITE" id="PS50053">
    <property type="entry name" value="UBIQUITIN_2"/>
    <property type="match status" value="1"/>
</dbReference>
<dbReference type="AlphaFoldDB" id="A0A3B6TY57"/>
<name>A0A3B6TY57_WHEAT</name>
<dbReference type="GO" id="GO:0005829">
    <property type="term" value="C:cytosol"/>
    <property type="evidence" value="ECO:0000318"/>
    <property type="project" value="GO_Central"/>
</dbReference>
<dbReference type="OMA" id="ESLTMYP"/>
<dbReference type="Gramene" id="TraesCS7D03G1136700.1">
    <property type="protein sequence ID" value="TraesCS7D03G1136700.1.CDS1"/>
    <property type="gene ID" value="TraesCS7D03G1136700"/>
</dbReference>
<dbReference type="Gramene" id="TraesSTA7D03G04463370.1">
    <property type="protein sequence ID" value="TraesSTA7D03G04463370.1.CDS1"/>
    <property type="gene ID" value="TraesSTA7D03G04463370"/>
</dbReference>
<dbReference type="Gene3D" id="3.10.20.90">
    <property type="entry name" value="Phosphatidylinositol 3-kinase Catalytic Subunit, Chain A, domain 1"/>
    <property type="match status" value="1"/>
</dbReference>
<dbReference type="EnsemblPlants" id="TraesCS7D02G479600.1">
    <property type="protein sequence ID" value="TraesCS7D02G479600.1.cds1"/>
    <property type="gene ID" value="TraesCS7D02G479600"/>
</dbReference>
<evidence type="ECO:0000259" key="1">
    <source>
        <dbReference type="PROSITE" id="PS50053"/>
    </source>
</evidence>
<reference evidence="2" key="2">
    <citation type="submission" date="2018-10" db="UniProtKB">
        <authorList>
            <consortium name="EnsemblPlants"/>
        </authorList>
    </citation>
    <scope>IDENTIFICATION</scope>
</reference>
<proteinExistence type="predicted"/>
<dbReference type="GO" id="GO:0070628">
    <property type="term" value="F:proteasome binding"/>
    <property type="evidence" value="ECO:0000318"/>
    <property type="project" value="GO_Central"/>
</dbReference>
<dbReference type="GO" id="GO:0043161">
    <property type="term" value="P:proteasome-mediated ubiquitin-dependent protein catabolic process"/>
    <property type="evidence" value="ECO:0000318"/>
    <property type="project" value="GO_Central"/>
</dbReference>
<dbReference type="Proteomes" id="UP000019116">
    <property type="component" value="Chromosome 7D"/>
</dbReference>
<reference evidence="2" key="1">
    <citation type="submission" date="2018-08" db="EMBL/GenBank/DDBJ databases">
        <authorList>
            <person name="Rossello M."/>
        </authorList>
    </citation>
    <scope>NUCLEOTIDE SEQUENCE [LARGE SCALE GENOMIC DNA]</scope>
    <source>
        <strain evidence="2">cv. Chinese Spring</strain>
    </source>
</reference>
<dbReference type="CDD" id="cd17039">
    <property type="entry name" value="Ubl_ubiquitin_like"/>
    <property type="match status" value="1"/>
</dbReference>
<dbReference type="Pfam" id="PF00240">
    <property type="entry name" value="ubiquitin"/>
    <property type="match status" value="1"/>
</dbReference>
<evidence type="ECO:0000313" key="3">
    <source>
        <dbReference type="Proteomes" id="UP000019116"/>
    </source>
</evidence>
<dbReference type="PANTHER" id="PTHR10621:SF38">
    <property type="entry name" value="UBIQUITIN DOMAIN-CONTAINING PROTEIN 7SL RNA1-RELATED"/>
    <property type="match status" value="1"/>
</dbReference>
<protein>
    <recommendedName>
        <fullName evidence="1">Ubiquitin-like domain-containing protein</fullName>
    </recommendedName>
</protein>
<dbReference type="InterPro" id="IPR029071">
    <property type="entry name" value="Ubiquitin-like_domsf"/>
</dbReference>
<dbReference type="Gramene" id="TraesMAC7D03G04461380.1">
    <property type="protein sequence ID" value="TraesMAC7D03G04461380.1.CDS1"/>
    <property type="gene ID" value="TraesMAC7D03G04461380"/>
</dbReference>
<keyword evidence="3" id="KW-1185">Reference proteome</keyword>
<dbReference type="Gramene" id="TraesSYM7D03G04523700.1">
    <property type="protein sequence ID" value="TraesSYM7D03G04523700.1.CDS1"/>
    <property type="gene ID" value="TraesSYM7D03G04523700"/>
</dbReference>
<dbReference type="GO" id="GO:0031593">
    <property type="term" value="F:polyubiquitin modification-dependent protein binding"/>
    <property type="evidence" value="ECO:0000318"/>
    <property type="project" value="GO_Central"/>
</dbReference>
<dbReference type="Gramene" id="TraesCS7D02G479600.1">
    <property type="protein sequence ID" value="TraesCS7D02G479600.1.cds1"/>
    <property type="gene ID" value="TraesCS7D02G479600"/>
</dbReference>
<dbReference type="OrthoDB" id="419317at2759"/>